<reference evidence="6" key="1">
    <citation type="submission" date="2017-02" db="UniProtKB">
        <authorList>
            <consortium name="WormBaseParasite"/>
        </authorList>
    </citation>
    <scope>IDENTIFICATION</scope>
</reference>
<keyword evidence="2" id="KW-0812">Transmembrane</keyword>
<feature type="compositionally biased region" description="Basic residues" evidence="1">
    <location>
        <begin position="433"/>
        <end position="464"/>
    </location>
</feature>
<evidence type="ECO:0000313" key="6">
    <source>
        <dbReference type="WBParaSite" id="ACOC_0000593601-mRNA-1"/>
    </source>
</evidence>
<evidence type="ECO:0000313" key="4">
    <source>
        <dbReference type="EMBL" id="VDM57522.1"/>
    </source>
</evidence>
<protein>
    <submittedName>
        <fullName evidence="6">DUF1768 domain-containing protein</fullName>
    </submittedName>
</protein>
<gene>
    <name evidence="4" type="ORF">ACOC_LOCUS5937</name>
</gene>
<dbReference type="SUPFAM" id="SSF143990">
    <property type="entry name" value="YbiA-like"/>
    <property type="match status" value="1"/>
</dbReference>
<feature type="compositionally biased region" description="Basic and acidic residues" evidence="1">
    <location>
        <begin position="294"/>
        <end position="311"/>
    </location>
</feature>
<keyword evidence="5" id="KW-1185">Reference proteome</keyword>
<dbReference type="NCBIfam" id="TIGR02464">
    <property type="entry name" value="ribofla_fusion"/>
    <property type="match status" value="1"/>
</dbReference>
<keyword evidence="2" id="KW-1133">Transmembrane helix</keyword>
<feature type="region of interest" description="Disordered" evidence="1">
    <location>
        <begin position="226"/>
        <end position="249"/>
    </location>
</feature>
<sequence>MGTRRVSSPCGDFTLFFTMQSPFSNFHPCVFEQTAMDGSRKQFSCVEQFYMYSKALSANDNRAAERIMSERDPKQMKRIGMEIMGFNRDRWDSISSDVMTTALEAKFVQNAQLRHLLFLTHGSRLVECSPYDLIWGIGICVRIVSSGLPINSPDAVNPSRWRGKNRLGSLMDAVREKLWAMDEYRDQRKEVENQMSLYSGYADLYFSSKIPRSRINYEGTNYADGESYGYHGKNRQRNGGDASRARRSAQAEEDLIEAVCMEKWRRSGHENTKVRIENCEDQLPEKSSLPSTQKENRKSSPDSMSAHHENVTESDDINKNNANTVSTMERDVKKSEVLLNVIDPSIQEILLPEETQRAKKMKTSKTAIETEQSGYVQSVKDEVATKLSASCLDDCTRTEPSTDNGGLEFKIRKKLTARRITNSQNENLEYHKKERKKRDKSRSRSRSRSRKGKSRSRSASKKIRRNSEAGHKDEHYSHSRKVRKSEKRRRSRSKDRSKDGRRESKEGKRQREEKLMDKKLYVKEETKSSVNLKETKNDISHPDENVENTESAAEDISGPSAISTSRADKMNSLLNRMKKRLSSLSKQARELLYYDDSAVHKYGLILVQFATGSSCVVAVSTICFAILSTWNKVID</sequence>
<dbReference type="OrthoDB" id="206452at2759"/>
<organism evidence="6">
    <name type="scientific">Angiostrongylus costaricensis</name>
    <name type="common">Nematode worm</name>
    <dbReference type="NCBI Taxonomy" id="334426"/>
    <lineage>
        <taxon>Eukaryota</taxon>
        <taxon>Metazoa</taxon>
        <taxon>Ecdysozoa</taxon>
        <taxon>Nematoda</taxon>
        <taxon>Chromadorea</taxon>
        <taxon>Rhabditida</taxon>
        <taxon>Rhabditina</taxon>
        <taxon>Rhabditomorpha</taxon>
        <taxon>Strongyloidea</taxon>
        <taxon>Metastrongylidae</taxon>
        <taxon>Angiostrongylus</taxon>
    </lineage>
</organism>
<evidence type="ECO:0000256" key="2">
    <source>
        <dbReference type="SAM" id="Phobius"/>
    </source>
</evidence>
<dbReference type="WBParaSite" id="ACOC_0000593601-mRNA-1">
    <property type="protein sequence ID" value="ACOC_0000593601-mRNA-1"/>
    <property type="gene ID" value="ACOC_0000593601"/>
</dbReference>
<feature type="transmembrane region" description="Helical" evidence="2">
    <location>
        <begin position="602"/>
        <end position="627"/>
    </location>
</feature>
<feature type="domain" description="NADAR" evidence="3">
    <location>
        <begin position="20"/>
        <end position="179"/>
    </location>
</feature>
<reference evidence="4 5" key="2">
    <citation type="submission" date="2018-11" db="EMBL/GenBank/DDBJ databases">
        <authorList>
            <consortium name="Pathogen Informatics"/>
        </authorList>
    </citation>
    <scope>NUCLEOTIDE SEQUENCE [LARGE SCALE GENOMIC DNA]</scope>
    <source>
        <strain evidence="4 5">Costa Rica</strain>
    </source>
</reference>
<dbReference type="Pfam" id="PF08719">
    <property type="entry name" value="NADAR"/>
    <property type="match status" value="1"/>
</dbReference>
<feature type="region of interest" description="Disordered" evidence="1">
    <location>
        <begin position="275"/>
        <end position="328"/>
    </location>
</feature>
<feature type="region of interest" description="Disordered" evidence="1">
    <location>
        <begin position="418"/>
        <end position="564"/>
    </location>
</feature>
<proteinExistence type="predicted"/>
<dbReference type="Gene3D" id="1.10.357.40">
    <property type="entry name" value="YbiA-like"/>
    <property type="match status" value="1"/>
</dbReference>
<dbReference type="InterPro" id="IPR012816">
    <property type="entry name" value="NADAR"/>
</dbReference>
<dbReference type="Proteomes" id="UP000267027">
    <property type="component" value="Unassembled WGS sequence"/>
</dbReference>
<dbReference type="OMA" id="IEGCSDA"/>
<feature type="compositionally biased region" description="Basic residues" evidence="1">
    <location>
        <begin position="478"/>
        <end position="493"/>
    </location>
</feature>
<dbReference type="EMBL" id="UYYA01003906">
    <property type="protein sequence ID" value="VDM57522.1"/>
    <property type="molecule type" value="Genomic_DNA"/>
</dbReference>
<dbReference type="PANTHER" id="PTHR48134">
    <property type="entry name" value="GLYCOPROTEIN 96-92-RELATED-RELATED"/>
    <property type="match status" value="1"/>
</dbReference>
<evidence type="ECO:0000259" key="3">
    <source>
        <dbReference type="Pfam" id="PF08719"/>
    </source>
</evidence>
<dbReference type="STRING" id="334426.A0A0R3PM67"/>
<name>A0A0R3PM67_ANGCS</name>
<dbReference type="PANTHER" id="PTHR48134:SF2">
    <property type="entry name" value="OS04G0609100 PROTEIN"/>
    <property type="match status" value="1"/>
</dbReference>
<feature type="compositionally biased region" description="Basic and acidic residues" evidence="1">
    <location>
        <begin position="494"/>
        <end position="544"/>
    </location>
</feature>
<dbReference type="InterPro" id="IPR037238">
    <property type="entry name" value="YbiA-like_sf"/>
</dbReference>
<evidence type="ECO:0000256" key="1">
    <source>
        <dbReference type="SAM" id="MobiDB-lite"/>
    </source>
</evidence>
<dbReference type="AlphaFoldDB" id="A0A0R3PM67"/>
<accession>A0A0R3PM67</accession>
<keyword evidence="2" id="KW-0472">Membrane</keyword>
<evidence type="ECO:0000313" key="5">
    <source>
        <dbReference type="Proteomes" id="UP000267027"/>
    </source>
</evidence>
<feature type="compositionally biased region" description="Basic and acidic residues" evidence="1">
    <location>
        <begin position="465"/>
        <end position="477"/>
    </location>
</feature>
<dbReference type="CDD" id="cd15457">
    <property type="entry name" value="NADAR"/>
    <property type="match status" value="1"/>
</dbReference>